<evidence type="ECO:0000259" key="3">
    <source>
        <dbReference type="Pfam" id="PF04494"/>
    </source>
</evidence>
<comment type="caution">
    <text evidence="4">The sequence shown here is derived from an EMBL/GenBank/DDBJ whole genome shotgun (WGS) entry which is preliminary data.</text>
</comment>
<dbReference type="GO" id="GO:0005669">
    <property type="term" value="C:transcription factor TFIID complex"/>
    <property type="evidence" value="ECO:0007669"/>
    <property type="project" value="TreeGrafter"/>
</dbReference>
<proteinExistence type="predicted"/>
<protein>
    <submittedName>
        <fullName evidence="4">Transcription initiation factor TFIID subunit 5</fullName>
    </submittedName>
</protein>
<sequence>MNCSVCFIQYLSIVSWIWWQKGIFKKLISSARNFFSSFHEDHEMMHLRDLQKLEGVLSPSHLEEMHFTHSLRHSKVNIKICELCQYSYELLLPYLCKMRSTTILGIINEHINFQVSPGLPSSISDDPEAVTLTGSSQDAANQINQKEICWGASHLICLKILLKNPGRSQGFCFQILKR</sequence>
<dbReference type="InterPro" id="IPR037264">
    <property type="entry name" value="TFIID_NTD2_sf"/>
</dbReference>
<feature type="domain" description="TFIID subunit TAF5 NTD2" evidence="3">
    <location>
        <begin position="25"/>
        <end position="111"/>
    </location>
</feature>
<dbReference type="PANTHER" id="PTHR19879">
    <property type="entry name" value="TRANSCRIPTION INITIATION FACTOR TFIID"/>
    <property type="match status" value="1"/>
</dbReference>
<dbReference type="Proteomes" id="UP001163823">
    <property type="component" value="Chromosome 8"/>
</dbReference>
<gene>
    <name evidence="4" type="ORF">O6P43_019224</name>
</gene>
<reference evidence="4" key="1">
    <citation type="journal article" date="2023" name="Science">
        <title>Elucidation of the pathway for biosynthesis of saponin adjuvants from the soapbark tree.</title>
        <authorList>
            <person name="Reed J."/>
            <person name="Orme A."/>
            <person name="El-Demerdash A."/>
            <person name="Owen C."/>
            <person name="Martin L.B.B."/>
            <person name="Misra R.C."/>
            <person name="Kikuchi S."/>
            <person name="Rejzek M."/>
            <person name="Martin A.C."/>
            <person name="Harkess A."/>
            <person name="Leebens-Mack J."/>
            <person name="Louveau T."/>
            <person name="Stephenson M.J."/>
            <person name="Osbourn A."/>
        </authorList>
    </citation>
    <scope>NUCLEOTIDE SEQUENCE</scope>
    <source>
        <strain evidence="4">S10</strain>
    </source>
</reference>
<dbReference type="KEGG" id="qsa:O6P43_019224"/>
<accession>A0AAD7LJK3</accession>
<dbReference type="EMBL" id="JARAOO010000008">
    <property type="protein sequence ID" value="KAJ7958501.1"/>
    <property type="molecule type" value="Genomic_DNA"/>
</dbReference>
<keyword evidence="5" id="KW-1185">Reference proteome</keyword>
<dbReference type="Gene3D" id="1.25.40.500">
    <property type="entry name" value="TFIID subunit TAF5, NTD2 domain"/>
    <property type="match status" value="1"/>
</dbReference>
<evidence type="ECO:0000313" key="4">
    <source>
        <dbReference type="EMBL" id="KAJ7958501.1"/>
    </source>
</evidence>
<dbReference type="PANTHER" id="PTHR19879:SF1">
    <property type="entry name" value="CANNONBALL-RELATED"/>
    <property type="match status" value="1"/>
</dbReference>
<dbReference type="GO" id="GO:0006367">
    <property type="term" value="P:transcription initiation at RNA polymerase II promoter"/>
    <property type="evidence" value="ECO:0007669"/>
    <property type="project" value="TreeGrafter"/>
</dbReference>
<name>A0AAD7LJK3_QUISA</name>
<dbReference type="GO" id="GO:0016251">
    <property type="term" value="F:RNA polymerase II general transcription initiation factor activity"/>
    <property type="evidence" value="ECO:0007669"/>
    <property type="project" value="TreeGrafter"/>
</dbReference>
<organism evidence="4 5">
    <name type="scientific">Quillaja saponaria</name>
    <name type="common">Soap bark tree</name>
    <dbReference type="NCBI Taxonomy" id="32244"/>
    <lineage>
        <taxon>Eukaryota</taxon>
        <taxon>Viridiplantae</taxon>
        <taxon>Streptophyta</taxon>
        <taxon>Embryophyta</taxon>
        <taxon>Tracheophyta</taxon>
        <taxon>Spermatophyta</taxon>
        <taxon>Magnoliopsida</taxon>
        <taxon>eudicotyledons</taxon>
        <taxon>Gunneridae</taxon>
        <taxon>Pentapetalae</taxon>
        <taxon>rosids</taxon>
        <taxon>fabids</taxon>
        <taxon>Fabales</taxon>
        <taxon>Quillajaceae</taxon>
        <taxon>Quillaja</taxon>
    </lineage>
</organism>
<evidence type="ECO:0000313" key="5">
    <source>
        <dbReference type="Proteomes" id="UP001163823"/>
    </source>
</evidence>
<dbReference type="SUPFAM" id="SSF160897">
    <property type="entry name" value="Taf5 N-terminal domain-like"/>
    <property type="match status" value="1"/>
</dbReference>
<dbReference type="Pfam" id="PF04494">
    <property type="entry name" value="TFIID_NTD2"/>
    <property type="match status" value="1"/>
</dbReference>
<comment type="subcellular location">
    <subcellularLocation>
        <location evidence="1">Nucleus</location>
    </subcellularLocation>
</comment>
<keyword evidence="2" id="KW-0539">Nucleus</keyword>
<evidence type="ECO:0000256" key="2">
    <source>
        <dbReference type="ARBA" id="ARBA00023242"/>
    </source>
</evidence>
<evidence type="ECO:0000256" key="1">
    <source>
        <dbReference type="ARBA" id="ARBA00004123"/>
    </source>
</evidence>
<dbReference type="AlphaFoldDB" id="A0AAD7LJK3"/>
<dbReference type="InterPro" id="IPR007582">
    <property type="entry name" value="TFIID_NTD2"/>
</dbReference>